<feature type="domain" description="TANGO6 N-terminal" evidence="2">
    <location>
        <begin position="14"/>
        <end position="251"/>
    </location>
</feature>
<dbReference type="EMBL" id="RQTK01000093">
    <property type="protein sequence ID" value="RUS88088.1"/>
    <property type="molecule type" value="Genomic_DNA"/>
</dbReference>
<dbReference type="AlphaFoldDB" id="A0A433U2U7"/>
<dbReference type="PANTHER" id="PTHR20959:SF1">
    <property type="entry name" value="TRANSPORT AND GOLGI ORGANIZATION PROTEIN 6 HOMOLOG"/>
    <property type="match status" value="1"/>
</dbReference>
<dbReference type="InterPro" id="IPR057407">
    <property type="entry name" value="HEAT_TANGO6"/>
</dbReference>
<comment type="caution">
    <text evidence="3">The sequence shown here is derived from an EMBL/GenBank/DDBJ whole genome shotgun (WGS) entry which is preliminary data.</text>
</comment>
<evidence type="ECO:0000259" key="1">
    <source>
        <dbReference type="Pfam" id="PF23565"/>
    </source>
</evidence>
<dbReference type="OrthoDB" id="39591at2759"/>
<proteinExistence type="predicted"/>
<evidence type="ECO:0000313" key="3">
    <source>
        <dbReference type="EMBL" id="RUS88088.1"/>
    </source>
</evidence>
<evidence type="ECO:0000259" key="2">
    <source>
        <dbReference type="Pfam" id="PF25267"/>
    </source>
</evidence>
<reference evidence="3 4" key="1">
    <citation type="submission" date="2019-01" db="EMBL/GenBank/DDBJ databases">
        <title>A draft genome assembly of the solar-powered sea slug Elysia chlorotica.</title>
        <authorList>
            <person name="Cai H."/>
            <person name="Li Q."/>
            <person name="Fang X."/>
            <person name="Li J."/>
            <person name="Curtis N.E."/>
            <person name="Altenburger A."/>
            <person name="Shibata T."/>
            <person name="Feng M."/>
            <person name="Maeda T."/>
            <person name="Schwartz J.A."/>
            <person name="Shigenobu S."/>
            <person name="Lundholm N."/>
            <person name="Nishiyama T."/>
            <person name="Yang H."/>
            <person name="Hasebe M."/>
            <person name="Li S."/>
            <person name="Pierce S.K."/>
            <person name="Wang J."/>
        </authorList>
    </citation>
    <scope>NUCLEOTIDE SEQUENCE [LARGE SCALE GENOMIC DNA]</scope>
    <source>
        <strain evidence="3">EC2010</strain>
        <tissue evidence="3">Whole organism of an adult</tissue>
    </source>
</reference>
<evidence type="ECO:0000313" key="4">
    <source>
        <dbReference type="Proteomes" id="UP000271974"/>
    </source>
</evidence>
<feature type="non-terminal residue" evidence="3">
    <location>
        <position position="644"/>
    </location>
</feature>
<name>A0A433U2U7_ELYCH</name>
<dbReference type="GO" id="GO:0009306">
    <property type="term" value="P:protein secretion"/>
    <property type="evidence" value="ECO:0007669"/>
    <property type="project" value="TreeGrafter"/>
</dbReference>
<dbReference type="Pfam" id="PF25267">
    <property type="entry name" value="TANGO6_N"/>
    <property type="match status" value="1"/>
</dbReference>
<dbReference type="InterPro" id="IPR039600">
    <property type="entry name" value="TANGO6/Rtp1"/>
</dbReference>
<accession>A0A433U2U7</accession>
<keyword evidence="4" id="KW-1185">Reference proteome</keyword>
<dbReference type="Pfam" id="PF23565">
    <property type="entry name" value="ARM_TANGO6"/>
    <property type="match status" value="1"/>
</dbReference>
<dbReference type="InterPro" id="IPR057347">
    <property type="entry name" value="TANGO6_N"/>
</dbReference>
<sequence length="644" mass="69721">MMEYKSIVEETLTKLSRLIKTVNTLTTPSASGITLSETKSESEQSPALIDKVLEENLVAVSIDIEKSPELQGDVGELLGMLRPETRLQSFISRREITVREKHVEVCVFLLHEVCACLKVLSSLPVNNDKGRESGAPKLDPDSLSAAQIKSVSLALQFVVVLGICPYLTPGVGISVSQRMGPAQILLATIHDYGSELSHLERVQRLLPPAKLMCDMLSVMSLRDIVINSHLHDLLSVLFQLRFSTKSVQDQELSTDAQTKGGVSKSDAKLTKCSHQAAAFTEGSSDGRQEEGCFVYGEQPLPTVYSWSLPEVRGHCNQFIDKAVRLSSTPHVLKTLLMLSGGGKSGGVSGVSAPVKTPVWFRRTVAGLLRDVIMVAPGVQHLILLLVADSRSGCEWQQCKAVAQVIAQLPTTSTNFETFHRSVTSQLLAMLGASTGASSAAPVTRAVGSTILELTNRSPGLMKSVCFTPLFEPLLKMSSHNDISALPEGNMVVSESALTACVDCLYKLYVLGQEPLSPLLSELRRSVRVLFGMLSACWGTVSSLRSKCVALLGAYLGYCEAAECVRFVLDLVTSSREWENPISSPDIHRDVCVSLGPSGGMQAVKLTGARAEEESVAAWTRPVDVVMEILNNVKTETVVPQLFIR</sequence>
<feature type="domain" description="TANGO6 HEAT repeat" evidence="1">
    <location>
        <begin position="373"/>
        <end position="630"/>
    </location>
</feature>
<gene>
    <name evidence="3" type="ORF">EGW08_004141</name>
</gene>
<organism evidence="3 4">
    <name type="scientific">Elysia chlorotica</name>
    <name type="common">Eastern emerald elysia</name>
    <name type="synonym">Sea slug</name>
    <dbReference type="NCBI Taxonomy" id="188477"/>
    <lineage>
        <taxon>Eukaryota</taxon>
        <taxon>Metazoa</taxon>
        <taxon>Spiralia</taxon>
        <taxon>Lophotrochozoa</taxon>
        <taxon>Mollusca</taxon>
        <taxon>Gastropoda</taxon>
        <taxon>Heterobranchia</taxon>
        <taxon>Euthyneura</taxon>
        <taxon>Panpulmonata</taxon>
        <taxon>Sacoglossa</taxon>
        <taxon>Placobranchoidea</taxon>
        <taxon>Plakobranchidae</taxon>
        <taxon>Elysia</taxon>
    </lineage>
</organism>
<dbReference type="Proteomes" id="UP000271974">
    <property type="component" value="Unassembled WGS sequence"/>
</dbReference>
<protein>
    <submittedName>
        <fullName evidence="3">Uncharacterized protein</fullName>
    </submittedName>
</protein>
<dbReference type="PANTHER" id="PTHR20959">
    <property type="entry name" value="TRANSPORT AND GOLGI ORGANIZATION PROTEIN 6 FAMILY MEMBER"/>
    <property type="match status" value="1"/>
</dbReference>